<evidence type="ECO:0000256" key="6">
    <source>
        <dbReference type="ARBA" id="ARBA00043742"/>
    </source>
</evidence>
<comment type="catalytic activity">
    <reaction evidence="10">
        <text>1-octadecanoyl-2-(9Z-octadecenoyl)-sn-glycerol + H2O = 2-(9Z-octadecenoyl)-glycerol + octadecanoate + H(+)</text>
        <dbReference type="Rhea" id="RHEA:77103"/>
        <dbReference type="ChEBI" id="CHEBI:15377"/>
        <dbReference type="ChEBI" id="CHEBI:15378"/>
        <dbReference type="ChEBI" id="CHEBI:25629"/>
        <dbReference type="ChEBI" id="CHEBI:73990"/>
        <dbReference type="ChEBI" id="CHEBI:75468"/>
    </reaction>
</comment>
<proteinExistence type="inferred from homology"/>
<dbReference type="GO" id="GO:0052689">
    <property type="term" value="F:carboxylic ester hydrolase activity"/>
    <property type="evidence" value="ECO:0007669"/>
    <property type="project" value="TreeGrafter"/>
</dbReference>
<dbReference type="Gene3D" id="3.40.50.1820">
    <property type="entry name" value="alpha/beta hydrolase"/>
    <property type="match status" value="1"/>
</dbReference>
<comment type="catalytic activity">
    <reaction evidence="11">
        <text>1-octadecanoyl-2-(5Z,8Z,11Z,14Z-eicosatetraenoyl)-sn-glycerol + H2O = 2-(5Z,8Z,11Z,14Z-eicosatetraenoyl)-glycerol + octadecanoate + H(+)</text>
        <dbReference type="Rhea" id="RHEA:38507"/>
        <dbReference type="ChEBI" id="CHEBI:15377"/>
        <dbReference type="ChEBI" id="CHEBI:15378"/>
        <dbReference type="ChEBI" id="CHEBI:25629"/>
        <dbReference type="ChEBI" id="CHEBI:52392"/>
        <dbReference type="ChEBI" id="CHEBI:75728"/>
    </reaction>
</comment>
<dbReference type="PANTHER" id="PTHR46118:SF4">
    <property type="entry name" value="PROTEIN ABHD11"/>
    <property type="match status" value="1"/>
</dbReference>
<evidence type="ECO:0000256" key="3">
    <source>
        <dbReference type="ARBA" id="ARBA00026104"/>
    </source>
</evidence>
<evidence type="ECO:0000256" key="4">
    <source>
        <dbReference type="ARBA" id="ARBA00042703"/>
    </source>
</evidence>
<dbReference type="AlphaFoldDB" id="A0A814HUH2"/>
<dbReference type="EMBL" id="CAJNOC010004228">
    <property type="protein sequence ID" value="CAF1014086.1"/>
    <property type="molecule type" value="Genomic_DNA"/>
</dbReference>
<dbReference type="GO" id="GO:0005739">
    <property type="term" value="C:mitochondrion"/>
    <property type="evidence" value="ECO:0007669"/>
    <property type="project" value="TreeGrafter"/>
</dbReference>
<organism evidence="13 14">
    <name type="scientific">Brachionus calyciflorus</name>
    <dbReference type="NCBI Taxonomy" id="104777"/>
    <lineage>
        <taxon>Eukaryota</taxon>
        <taxon>Metazoa</taxon>
        <taxon>Spiralia</taxon>
        <taxon>Gnathifera</taxon>
        <taxon>Rotifera</taxon>
        <taxon>Eurotatoria</taxon>
        <taxon>Monogononta</taxon>
        <taxon>Pseudotrocha</taxon>
        <taxon>Ploima</taxon>
        <taxon>Brachionidae</taxon>
        <taxon>Brachionus</taxon>
    </lineage>
</organism>
<dbReference type="Pfam" id="PF00561">
    <property type="entry name" value="Abhydrolase_1"/>
    <property type="match status" value="1"/>
</dbReference>
<evidence type="ECO:0000313" key="13">
    <source>
        <dbReference type="EMBL" id="CAF1014086.1"/>
    </source>
</evidence>
<dbReference type="SUPFAM" id="SSF53474">
    <property type="entry name" value="alpha/beta-Hydrolases"/>
    <property type="match status" value="1"/>
</dbReference>
<name>A0A814HUH2_9BILA</name>
<comment type="catalytic activity">
    <reaction evidence="6">
        <text>a 1,3-diacyl-sn-glycerol + H2O = a 1-acyl-sn-glycerol + a fatty acid + H(+)</text>
        <dbReference type="Rhea" id="RHEA:38503"/>
        <dbReference type="ChEBI" id="CHEBI:15377"/>
        <dbReference type="ChEBI" id="CHEBI:15378"/>
        <dbReference type="ChEBI" id="CHEBI:28868"/>
        <dbReference type="ChEBI" id="CHEBI:64683"/>
        <dbReference type="ChEBI" id="CHEBI:77272"/>
    </reaction>
</comment>
<gene>
    <name evidence="13" type="ORF">OXX778_LOCUS17040</name>
</gene>
<evidence type="ECO:0000256" key="8">
    <source>
        <dbReference type="ARBA" id="ARBA00048283"/>
    </source>
</evidence>
<comment type="catalytic activity">
    <reaction evidence="5">
        <text>a 1,2-diacyl-sn-glycerol + H2O = a 2-acylglycerol + a fatty acid + H(+)</text>
        <dbReference type="Rhea" id="RHEA:33275"/>
        <dbReference type="ChEBI" id="CHEBI:15377"/>
        <dbReference type="ChEBI" id="CHEBI:15378"/>
        <dbReference type="ChEBI" id="CHEBI:17389"/>
        <dbReference type="ChEBI" id="CHEBI:17815"/>
        <dbReference type="ChEBI" id="CHEBI:28868"/>
        <dbReference type="EC" id="3.1.1.116"/>
    </reaction>
</comment>
<dbReference type="InterPro" id="IPR000073">
    <property type="entry name" value="AB_hydrolase_1"/>
</dbReference>
<protein>
    <recommendedName>
        <fullName evidence="7">sn-1-specific diacylglycerol lipase ABHD11</fullName>
        <ecNumber evidence="3">3.1.1.116</ecNumber>
    </recommendedName>
    <alternativeName>
        <fullName evidence="4">Alpha/beta hydrolase domain-containing protein 11</fullName>
    </alternativeName>
</protein>
<dbReference type="InterPro" id="IPR029058">
    <property type="entry name" value="AB_hydrolase_fold"/>
</dbReference>
<evidence type="ECO:0000256" key="10">
    <source>
        <dbReference type="ARBA" id="ARBA00048513"/>
    </source>
</evidence>
<dbReference type="EC" id="3.1.1.116" evidence="3"/>
<evidence type="ECO:0000256" key="7">
    <source>
        <dbReference type="ARBA" id="ARBA00044064"/>
    </source>
</evidence>
<keyword evidence="2" id="KW-0378">Hydrolase</keyword>
<evidence type="ECO:0000313" key="14">
    <source>
        <dbReference type="Proteomes" id="UP000663879"/>
    </source>
</evidence>
<feature type="domain" description="AB hydrolase-1" evidence="12">
    <location>
        <begin position="43"/>
        <end position="291"/>
    </location>
</feature>
<accession>A0A814HUH2</accession>
<evidence type="ECO:0000256" key="2">
    <source>
        <dbReference type="ARBA" id="ARBA00022801"/>
    </source>
</evidence>
<dbReference type="OrthoDB" id="8119704at2759"/>
<comment type="catalytic activity">
    <reaction evidence="9">
        <text>1,2-didecanoylglycerol + H2O = decanoylglycerol + decanoate + H(+)</text>
        <dbReference type="Rhea" id="RHEA:48596"/>
        <dbReference type="ChEBI" id="CHEBI:11152"/>
        <dbReference type="ChEBI" id="CHEBI:15377"/>
        <dbReference type="ChEBI" id="CHEBI:15378"/>
        <dbReference type="ChEBI" id="CHEBI:27689"/>
        <dbReference type="ChEBI" id="CHEBI:90605"/>
    </reaction>
</comment>
<comment type="similarity">
    <text evidence="1">Belongs to the AB hydrolase superfamily.</text>
</comment>
<comment type="catalytic activity">
    <reaction evidence="8">
        <text>1-octadecanoyl-2-(4Z,7Z,10Z,13Z,16Z,19Z-docosahexaenoyl)-sn-glycerol + H2O = 2-(4Z,7Z,10Z,13Z,16Z,19Z-docosahexaenoyl)-glycerol + octadecanoate + H(+)</text>
        <dbReference type="Rhea" id="RHEA:77107"/>
        <dbReference type="ChEBI" id="CHEBI:15377"/>
        <dbReference type="ChEBI" id="CHEBI:15378"/>
        <dbReference type="ChEBI" id="CHEBI:25629"/>
        <dbReference type="ChEBI" id="CHEBI:77129"/>
        <dbReference type="ChEBI" id="CHEBI:186738"/>
    </reaction>
</comment>
<comment type="caution">
    <text evidence="13">The sequence shown here is derived from an EMBL/GenBank/DDBJ whole genome shotgun (WGS) entry which is preliminary data.</text>
</comment>
<keyword evidence="14" id="KW-1185">Reference proteome</keyword>
<evidence type="ECO:0000256" key="11">
    <source>
        <dbReference type="ARBA" id="ARBA00048919"/>
    </source>
</evidence>
<dbReference type="Proteomes" id="UP000663879">
    <property type="component" value="Unassembled WGS sequence"/>
</dbReference>
<evidence type="ECO:0000256" key="5">
    <source>
        <dbReference type="ARBA" id="ARBA00043667"/>
    </source>
</evidence>
<sequence>MKVFNFSKIVLKNTNYFSARLYSSNKTVNLSYDLTDKYNSPQALVIAHGLFASKENWRSLAKRINEQTKQKVYTVDLRNHGDSRPYMPSHTYIDLANDLQQFVNDIVIDKDKCDHITLMGHSMGGKTVMSMVLNDPVGPIDVDKIIVADISPSVSPSLINIKSYLDKMRSIDMNELATKIVKARKQVDEQLCQLPSLKKDIHQRQFLLTKLKEQNGKIMWNFNLEAIINHYQDIMNFPEFNNQFHSPTLFLGGEYSEYVTKKDIPIIEKYFTDYKFVTIPKAGHVIHFDNPIETIRAINNFIN</sequence>
<evidence type="ECO:0000259" key="12">
    <source>
        <dbReference type="Pfam" id="PF00561"/>
    </source>
</evidence>
<evidence type="ECO:0000256" key="1">
    <source>
        <dbReference type="ARBA" id="ARBA00008645"/>
    </source>
</evidence>
<reference evidence="13" key="1">
    <citation type="submission" date="2021-02" db="EMBL/GenBank/DDBJ databases">
        <authorList>
            <person name="Nowell W R."/>
        </authorList>
    </citation>
    <scope>NUCLEOTIDE SEQUENCE</scope>
    <source>
        <strain evidence="13">Ploen Becks lab</strain>
    </source>
</reference>
<evidence type="ECO:0000256" key="9">
    <source>
        <dbReference type="ARBA" id="ARBA00048504"/>
    </source>
</evidence>
<dbReference type="PANTHER" id="PTHR46118">
    <property type="entry name" value="PROTEIN ABHD11"/>
    <property type="match status" value="1"/>
</dbReference>